<gene>
    <name evidence="9" type="ORF">HJG52_06225</name>
</gene>
<dbReference type="GO" id="GO:0003677">
    <property type="term" value="F:DNA binding"/>
    <property type="evidence" value="ECO:0007669"/>
    <property type="project" value="UniProtKB-KW"/>
</dbReference>
<evidence type="ECO:0000259" key="7">
    <source>
        <dbReference type="PROSITE" id="PS51077"/>
    </source>
</evidence>
<dbReference type="InterPro" id="IPR036388">
    <property type="entry name" value="WH-like_DNA-bd_sf"/>
</dbReference>
<dbReference type="PANTHER" id="PTHR30136">
    <property type="entry name" value="HELIX-TURN-HELIX TRANSCRIPTIONAL REGULATOR, ICLR FAMILY"/>
    <property type="match status" value="1"/>
</dbReference>
<evidence type="ECO:0000256" key="4">
    <source>
        <dbReference type="ARBA" id="ARBA00023163"/>
    </source>
</evidence>
<dbReference type="GO" id="GO:0045892">
    <property type="term" value="P:negative regulation of DNA-templated transcription"/>
    <property type="evidence" value="ECO:0007669"/>
    <property type="project" value="TreeGrafter"/>
</dbReference>
<comment type="caution">
    <text evidence="9">The sequence shown here is derived from an EMBL/GenBank/DDBJ whole genome shotgun (WGS) entry which is preliminary data.</text>
</comment>
<comment type="function">
    <text evidence="5">May be an activator protein for the gylABX operon.</text>
</comment>
<evidence type="ECO:0000256" key="3">
    <source>
        <dbReference type="ARBA" id="ARBA00023125"/>
    </source>
</evidence>
<proteinExistence type="predicted"/>
<dbReference type="PROSITE" id="PS51077">
    <property type="entry name" value="HTH_ICLR"/>
    <property type="match status" value="1"/>
</dbReference>
<dbReference type="SUPFAM" id="SSF55781">
    <property type="entry name" value="GAF domain-like"/>
    <property type="match status" value="1"/>
</dbReference>
<keyword evidence="1" id="KW-0319">Glycerol metabolism</keyword>
<feature type="domain" description="IclR-ED" evidence="8">
    <location>
        <begin position="83"/>
        <end position="263"/>
    </location>
</feature>
<dbReference type="GO" id="GO:0003700">
    <property type="term" value="F:DNA-binding transcription factor activity"/>
    <property type="evidence" value="ECO:0007669"/>
    <property type="project" value="TreeGrafter"/>
</dbReference>
<feature type="domain" description="HTH iclR-type" evidence="7">
    <location>
        <begin position="21"/>
        <end position="82"/>
    </location>
</feature>
<evidence type="ECO:0000256" key="2">
    <source>
        <dbReference type="ARBA" id="ARBA00023015"/>
    </source>
</evidence>
<dbReference type="Pfam" id="PF01614">
    <property type="entry name" value="IclR_C"/>
    <property type="match status" value="1"/>
</dbReference>
<dbReference type="GO" id="GO:0006071">
    <property type="term" value="P:glycerol metabolic process"/>
    <property type="evidence" value="ECO:0007669"/>
    <property type="project" value="UniProtKB-KW"/>
</dbReference>
<evidence type="ECO:0000313" key="10">
    <source>
        <dbReference type="Proteomes" id="UP000588586"/>
    </source>
</evidence>
<dbReference type="EMBL" id="JABEPQ010000001">
    <property type="protein sequence ID" value="NNM45602.1"/>
    <property type="molecule type" value="Genomic_DNA"/>
</dbReference>
<dbReference type="FunFam" id="1.10.10.10:FF:000056">
    <property type="entry name" value="IclR family transcriptional regulator"/>
    <property type="match status" value="1"/>
</dbReference>
<dbReference type="SMART" id="SM00346">
    <property type="entry name" value="HTH_ICLR"/>
    <property type="match status" value="1"/>
</dbReference>
<evidence type="ECO:0000313" key="9">
    <source>
        <dbReference type="EMBL" id="NNM45602.1"/>
    </source>
</evidence>
<keyword evidence="3" id="KW-0238">DNA-binding</keyword>
<dbReference type="InterPro" id="IPR014757">
    <property type="entry name" value="Tscrpt_reg_IclR_C"/>
</dbReference>
<dbReference type="Gene3D" id="3.30.450.40">
    <property type="match status" value="1"/>
</dbReference>
<protein>
    <recommendedName>
        <fullName evidence="6">Glycerol operon regulatory protein</fullName>
    </recommendedName>
</protein>
<dbReference type="PROSITE" id="PS51078">
    <property type="entry name" value="ICLR_ED"/>
    <property type="match status" value="1"/>
</dbReference>
<organism evidence="9 10">
    <name type="scientific">Knoellia koreensis</name>
    <dbReference type="NCBI Taxonomy" id="2730921"/>
    <lineage>
        <taxon>Bacteria</taxon>
        <taxon>Bacillati</taxon>
        <taxon>Actinomycetota</taxon>
        <taxon>Actinomycetes</taxon>
        <taxon>Micrococcales</taxon>
        <taxon>Intrasporangiaceae</taxon>
        <taxon>Knoellia</taxon>
    </lineage>
</organism>
<dbReference type="Proteomes" id="UP000588586">
    <property type="component" value="Unassembled WGS sequence"/>
</dbReference>
<dbReference type="InterPro" id="IPR050707">
    <property type="entry name" value="HTH_MetabolicPath_Reg"/>
</dbReference>
<reference evidence="9 10" key="1">
    <citation type="submission" date="2020-04" db="EMBL/GenBank/DDBJ databases">
        <title>Knoellia sp. isolate from air conditioner.</title>
        <authorList>
            <person name="Chea S."/>
            <person name="Kim D.-U."/>
        </authorList>
    </citation>
    <scope>NUCLEOTIDE SEQUENCE [LARGE SCALE GENOMIC DNA]</scope>
    <source>
        <strain evidence="9 10">DB2414S</strain>
    </source>
</reference>
<dbReference type="Pfam" id="PF09339">
    <property type="entry name" value="HTH_IclR"/>
    <property type="match status" value="1"/>
</dbReference>
<dbReference type="InterPro" id="IPR036390">
    <property type="entry name" value="WH_DNA-bd_sf"/>
</dbReference>
<dbReference type="Gene3D" id="1.10.10.10">
    <property type="entry name" value="Winged helix-like DNA-binding domain superfamily/Winged helix DNA-binding domain"/>
    <property type="match status" value="1"/>
</dbReference>
<evidence type="ECO:0000256" key="5">
    <source>
        <dbReference type="ARBA" id="ARBA00058938"/>
    </source>
</evidence>
<dbReference type="PANTHER" id="PTHR30136:SF35">
    <property type="entry name" value="HTH-TYPE TRANSCRIPTIONAL REGULATOR RV1719"/>
    <property type="match status" value="1"/>
</dbReference>
<dbReference type="SUPFAM" id="SSF46785">
    <property type="entry name" value="Winged helix' DNA-binding domain"/>
    <property type="match status" value="1"/>
</dbReference>
<keyword evidence="4" id="KW-0804">Transcription</keyword>
<keyword evidence="2" id="KW-0805">Transcription regulation</keyword>
<accession>A0A849HE89</accession>
<sequence>MSDPQLTAGGVADRGAPHGGLQSLATSLDLLDCFADAESLGVSQVARQLGVSKSSAHRMLTTMGDRGFVERDEETGRYRLGMRLYELGQAAAARSKVRRLAMPLLEDLRRRTGQTVHLAVPDGGEVVYLARLSSGAAAHQLGQVGLRFPAHTTGSGKVIAAFDPAVAAACRVQGFRSFTPSSIRSSVDFDRALVDIRRRGYAVNDQETVHGMTTVAAAVSDHTGVPRAALSLVGESRLVSGHIADEARLVTAAANKLARVLGL</sequence>
<keyword evidence="10" id="KW-1185">Reference proteome</keyword>
<dbReference type="RefSeq" id="WP_171242602.1">
    <property type="nucleotide sequence ID" value="NZ_JABEPQ010000001.1"/>
</dbReference>
<dbReference type="AlphaFoldDB" id="A0A849HE89"/>
<name>A0A849HE89_9MICO</name>
<dbReference type="InterPro" id="IPR029016">
    <property type="entry name" value="GAF-like_dom_sf"/>
</dbReference>
<evidence type="ECO:0000256" key="6">
    <source>
        <dbReference type="ARBA" id="ARBA00070406"/>
    </source>
</evidence>
<evidence type="ECO:0000256" key="1">
    <source>
        <dbReference type="ARBA" id="ARBA00022798"/>
    </source>
</evidence>
<dbReference type="InterPro" id="IPR005471">
    <property type="entry name" value="Tscrpt_reg_IclR_N"/>
</dbReference>
<evidence type="ECO:0000259" key="8">
    <source>
        <dbReference type="PROSITE" id="PS51078"/>
    </source>
</evidence>